<feature type="compositionally biased region" description="Gly residues" evidence="1">
    <location>
        <begin position="128"/>
        <end position="137"/>
    </location>
</feature>
<feature type="region of interest" description="Disordered" evidence="1">
    <location>
        <begin position="55"/>
        <end position="75"/>
    </location>
</feature>
<gene>
    <name evidence="2" type="ORF">EHS25_004971</name>
</gene>
<reference evidence="2 3" key="1">
    <citation type="submission" date="2018-11" db="EMBL/GenBank/DDBJ databases">
        <title>Genome sequence of Saitozyma podzolica DSM 27192.</title>
        <authorList>
            <person name="Aliyu H."/>
            <person name="Gorte O."/>
            <person name="Ochsenreither K."/>
        </authorList>
    </citation>
    <scope>NUCLEOTIDE SEQUENCE [LARGE SCALE GENOMIC DNA]</scope>
    <source>
        <strain evidence="2 3">DSM 27192</strain>
    </source>
</reference>
<feature type="compositionally biased region" description="Low complexity" evidence="1">
    <location>
        <begin position="156"/>
        <end position="166"/>
    </location>
</feature>
<proteinExistence type="predicted"/>
<feature type="compositionally biased region" description="Polar residues" evidence="1">
    <location>
        <begin position="299"/>
        <end position="308"/>
    </location>
</feature>
<keyword evidence="3" id="KW-1185">Reference proteome</keyword>
<protein>
    <submittedName>
        <fullName evidence="2">Uncharacterized protein</fullName>
    </submittedName>
</protein>
<feature type="compositionally biased region" description="Basic and acidic residues" evidence="1">
    <location>
        <begin position="417"/>
        <end position="426"/>
    </location>
</feature>
<feature type="compositionally biased region" description="Low complexity" evidence="1">
    <location>
        <begin position="376"/>
        <end position="387"/>
    </location>
</feature>
<sequence>MSNVDSHSQPHSHSHSANTAGLGIVYHRTGYSSTSPVTTVLGADPVLSSSSSAVSAWADGTHPPPSPSYSPVQLPAALNPPGSSFSLNKRDSFSSVPSASASALAYPYPSPPPSRQGTPPVSSMSPGPGSGSSGGSRAGSQVDLTNLVMSPSGYTSTPPLSAPSPSSRRRHSIDSPLSLNLGLAGFGARKHSISSAASDIEKGSDAGHSHGHGHAVAASIGIDGIDLGTPLLAADETREAHAPGARGENVLGGGWDGKLDFVSSNGEEGESPVPGGIHILRLCLLLCPRWGRLRPPETTDVTASTIPIPSNAAFEPGSPVYDPAEAQRLAMEEQRQLEEEWSKRRRPQDGAWMKKQRDDRAVRRQPLRAKDHTLLASAVNAANPSAADSEELVTTPTAAGTESLADQGGPTAAAGTDGKEDVAVKA</sequence>
<feature type="compositionally biased region" description="Low complexity" evidence="1">
    <location>
        <begin position="115"/>
        <end position="127"/>
    </location>
</feature>
<evidence type="ECO:0000256" key="1">
    <source>
        <dbReference type="SAM" id="MobiDB-lite"/>
    </source>
</evidence>
<feature type="compositionally biased region" description="Basic and acidic residues" evidence="1">
    <location>
        <begin position="355"/>
        <end position="373"/>
    </location>
</feature>
<feature type="compositionally biased region" description="Polar residues" evidence="1">
    <location>
        <begin position="142"/>
        <end position="155"/>
    </location>
</feature>
<feature type="compositionally biased region" description="Basic and acidic residues" evidence="1">
    <location>
        <begin position="333"/>
        <end position="342"/>
    </location>
</feature>
<feature type="region of interest" description="Disordered" evidence="1">
    <location>
        <begin position="333"/>
        <end position="426"/>
    </location>
</feature>
<dbReference type="EMBL" id="RSCD01000021">
    <property type="protein sequence ID" value="RSH85164.1"/>
    <property type="molecule type" value="Genomic_DNA"/>
</dbReference>
<accession>A0A427Y1Z9</accession>
<dbReference type="Proteomes" id="UP000279259">
    <property type="component" value="Unassembled WGS sequence"/>
</dbReference>
<comment type="caution">
    <text evidence="2">The sequence shown here is derived from an EMBL/GenBank/DDBJ whole genome shotgun (WGS) entry which is preliminary data.</text>
</comment>
<organism evidence="2 3">
    <name type="scientific">Saitozyma podzolica</name>
    <dbReference type="NCBI Taxonomy" id="1890683"/>
    <lineage>
        <taxon>Eukaryota</taxon>
        <taxon>Fungi</taxon>
        <taxon>Dikarya</taxon>
        <taxon>Basidiomycota</taxon>
        <taxon>Agaricomycotina</taxon>
        <taxon>Tremellomycetes</taxon>
        <taxon>Tremellales</taxon>
        <taxon>Trimorphomycetaceae</taxon>
        <taxon>Saitozyma</taxon>
    </lineage>
</organism>
<feature type="region of interest" description="Disordered" evidence="1">
    <location>
        <begin position="106"/>
        <end position="174"/>
    </location>
</feature>
<name>A0A427Y1Z9_9TREE</name>
<evidence type="ECO:0000313" key="3">
    <source>
        <dbReference type="Proteomes" id="UP000279259"/>
    </source>
</evidence>
<dbReference type="AlphaFoldDB" id="A0A427Y1Z9"/>
<dbReference type="OrthoDB" id="2564511at2759"/>
<feature type="region of interest" description="Disordered" evidence="1">
    <location>
        <begin position="298"/>
        <end position="319"/>
    </location>
</feature>
<evidence type="ECO:0000313" key="2">
    <source>
        <dbReference type="EMBL" id="RSH85164.1"/>
    </source>
</evidence>